<evidence type="ECO:0000313" key="2">
    <source>
        <dbReference type="Proteomes" id="UP001148185"/>
    </source>
</evidence>
<dbReference type="EMBL" id="JAMDHA010000037">
    <property type="protein sequence ID" value="MDD1011142.1"/>
    <property type="molecule type" value="Genomic_DNA"/>
</dbReference>
<sequence length="105" mass="12117">MNISQQLVAAGFDKVAQSLPLRMERMRSNGIECDEVTLLTTIERDEFRSIKCRMRLAKVATYAELEEHGRLVNLLANYTTESRAWLMKLPLVRLQIMMDAVEASW</sequence>
<protein>
    <submittedName>
        <fullName evidence="1">Uncharacterized protein</fullName>
    </submittedName>
</protein>
<keyword evidence="2" id="KW-1185">Reference proteome</keyword>
<dbReference type="Proteomes" id="UP001148185">
    <property type="component" value="Unassembled WGS sequence"/>
</dbReference>
<dbReference type="RefSeq" id="WP_050682298.1">
    <property type="nucleotide sequence ID" value="NZ_JAMDHA010000037.1"/>
</dbReference>
<organism evidence="1 2">
    <name type="scientific">Pseudomonas shahriarae</name>
    <dbReference type="NCBI Taxonomy" id="2745512"/>
    <lineage>
        <taxon>Bacteria</taxon>
        <taxon>Pseudomonadati</taxon>
        <taxon>Pseudomonadota</taxon>
        <taxon>Gammaproteobacteria</taxon>
        <taxon>Pseudomonadales</taxon>
        <taxon>Pseudomonadaceae</taxon>
        <taxon>Pseudomonas</taxon>
    </lineage>
</organism>
<gene>
    <name evidence="1" type="ORF">M5G27_27090</name>
</gene>
<name>A0A9X4C6R6_9PSED</name>
<evidence type="ECO:0000313" key="1">
    <source>
        <dbReference type="EMBL" id="MDD1011142.1"/>
    </source>
</evidence>
<comment type="caution">
    <text evidence="1">The sequence shown here is derived from an EMBL/GenBank/DDBJ whole genome shotgun (WGS) entry which is preliminary data.</text>
</comment>
<dbReference type="AlphaFoldDB" id="A0A9X4C6R6"/>
<reference evidence="1 2" key="1">
    <citation type="submission" date="2022-05" db="EMBL/GenBank/DDBJ databases">
        <title>Novel Pseudomonas spp. Isolated from a Rainbow Trout Aquaculture Facility.</title>
        <authorList>
            <person name="Testerman T."/>
            <person name="Graf J."/>
        </authorList>
    </citation>
    <scope>NUCLEOTIDE SEQUENCE [LARGE SCALE GENOMIC DNA]</scope>
    <source>
        <strain evidence="1 2">ID1042</strain>
    </source>
</reference>
<proteinExistence type="predicted"/>
<accession>A0A9X4C6R6</accession>